<evidence type="ECO:0000313" key="1">
    <source>
        <dbReference type="EMBL" id="KAJ4458356.1"/>
    </source>
</evidence>
<evidence type="ECO:0000313" key="2">
    <source>
        <dbReference type="Proteomes" id="UP001141327"/>
    </source>
</evidence>
<keyword evidence="2" id="KW-1185">Reference proteome</keyword>
<proteinExistence type="predicted"/>
<name>A0ABQ8UK77_9EUKA</name>
<protein>
    <submittedName>
        <fullName evidence="1">Uncharacterized protein</fullName>
    </submittedName>
</protein>
<dbReference type="EMBL" id="JAPMOS010000030">
    <property type="protein sequence ID" value="KAJ4458356.1"/>
    <property type="molecule type" value="Genomic_DNA"/>
</dbReference>
<dbReference type="Proteomes" id="UP001141327">
    <property type="component" value="Unassembled WGS sequence"/>
</dbReference>
<organism evidence="1 2">
    <name type="scientific">Paratrimastix pyriformis</name>
    <dbReference type="NCBI Taxonomy" id="342808"/>
    <lineage>
        <taxon>Eukaryota</taxon>
        <taxon>Metamonada</taxon>
        <taxon>Preaxostyla</taxon>
        <taxon>Paratrimastigidae</taxon>
        <taxon>Paratrimastix</taxon>
    </lineage>
</organism>
<comment type="caution">
    <text evidence="1">The sequence shown here is derived from an EMBL/GenBank/DDBJ whole genome shotgun (WGS) entry which is preliminary data.</text>
</comment>
<sequence length="69" mass="7405">MQPTLAVRESVPFSQVTSTGDVCVPGSLAALRPPRALYWPSVGTFFAQQSPDSSSFKYVILAYVAPSLI</sequence>
<gene>
    <name evidence="1" type="ORF">PAPYR_5905</name>
</gene>
<accession>A0ABQ8UK77</accession>
<reference evidence="1" key="1">
    <citation type="journal article" date="2022" name="bioRxiv">
        <title>Genomics of Preaxostyla Flagellates Illuminates Evolutionary Transitions and the Path Towards Mitochondrial Loss.</title>
        <authorList>
            <person name="Novak L.V.F."/>
            <person name="Treitli S.C."/>
            <person name="Pyrih J."/>
            <person name="Halakuc P."/>
            <person name="Pipaliya S.V."/>
            <person name="Vacek V."/>
            <person name="Brzon O."/>
            <person name="Soukal P."/>
            <person name="Eme L."/>
            <person name="Dacks J.B."/>
            <person name="Karnkowska A."/>
            <person name="Elias M."/>
            <person name="Hampl V."/>
        </authorList>
    </citation>
    <scope>NUCLEOTIDE SEQUENCE</scope>
    <source>
        <strain evidence="1">RCP-MX</strain>
    </source>
</reference>